<dbReference type="AlphaFoldDB" id="A0AAW8R2S7"/>
<dbReference type="InterPro" id="IPR036873">
    <property type="entry name" value="Rhodanese-like_dom_sf"/>
</dbReference>
<dbReference type="CDD" id="cd01448">
    <property type="entry name" value="TST_Repeat_1"/>
    <property type="match status" value="1"/>
</dbReference>
<evidence type="ECO:0000313" key="4">
    <source>
        <dbReference type="EMBL" id="MDT0581443.1"/>
    </source>
</evidence>
<sequence length="293" mass="32845">MQTIIQPKQLLSLLEDELPEVAEVKSPKILFTSMKKAPASKPGIVLSNDAYIPQSIYFDFETCFVDGNSALEHMMPPVAIFENEIAKLGLEMDDEIVVYDDFGNFCASRVWFMLTSMGFSKVRVLQGGLPTWLELAYPTQATLTSPKPSFVKVNLQVNRLMKFVDSDFMLSIINKRSGFERIQIVDARSVGRFEGTETEPRANMRSGHMPGASSLHYARLLEHGMFKEKYVLQDMFVEAGVDLNLPIVTSCGSGVTACILAQAYYELGNREIYVYDGSWSEWGASDSFPIEKL</sequence>
<evidence type="ECO:0000256" key="2">
    <source>
        <dbReference type="ARBA" id="ARBA00022737"/>
    </source>
</evidence>
<dbReference type="EC" id="2.8.1.-" evidence="4"/>
<reference evidence="4 5" key="1">
    <citation type="submission" date="2023-09" db="EMBL/GenBank/DDBJ databases">
        <authorList>
            <person name="Rey-Velasco X."/>
        </authorList>
    </citation>
    <scope>NUCLEOTIDE SEQUENCE [LARGE SCALE GENOMIC DNA]</scope>
    <source>
        <strain evidence="4 5">W409</strain>
    </source>
</reference>
<proteinExistence type="predicted"/>
<dbReference type="PANTHER" id="PTHR11364:SF27">
    <property type="entry name" value="SULFURTRANSFERASE"/>
    <property type="match status" value="1"/>
</dbReference>
<dbReference type="Pfam" id="PF00581">
    <property type="entry name" value="Rhodanese"/>
    <property type="match status" value="2"/>
</dbReference>
<evidence type="ECO:0000313" key="5">
    <source>
        <dbReference type="Proteomes" id="UP001249020"/>
    </source>
</evidence>
<dbReference type="PANTHER" id="PTHR11364">
    <property type="entry name" value="THIOSULFATE SULFERTANSFERASE"/>
    <property type="match status" value="1"/>
</dbReference>
<evidence type="ECO:0000256" key="1">
    <source>
        <dbReference type="ARBA" id="ARBA00022679"/>
    </source>
</evidence>
<gene>
    <name evidence="4" type="ORF">RM544_02760</name>
</gene>
<dbReference type="InterPro" id="IPR045078">
    <property type="entry name" value="TST/MPST-like"/>
</dbReference>
<dbReference type="CDD" id="cd01449">
    <property type="entry name" value="TST_Repeat_2"/>
    <property type="match status" value="1"/>
</dbReference>
<protein>
    <submittedName>
        <fullName evidence="4">Sulfurtransferase</fullName>
        <ecNumber evidence="4">2.8.1.-</ecNumber>
    </submittedName>
</protein>
<keyword evidence="5" id="KW-1185">Reference proteome</keyword>
<dbReference type="PROSITE" id="PS50206">
    <property type="entry name" value="RHODANESE_3"/>
    <property type="match status" value="2"/>
</dbReference>
<dbReference type="SMART" id="SM00450">
    <property type="entry name" value="RHOD"/>
    <property type="match status" value="2"/>
</dbReference>
<accession>A0AAW8R2S7</accession>
<dbReference type="InterPro" id="IPR001763">
    <property type="entry name" value="Rhodanese-like_dom"/>
</dbReference>
<evidence type="ECO:0000259" key="3">
    <source>
        <dbReference type="PROSITE" id="PS50206"/>
    </source>
</evidence>
<name>A0AAW8R2S7_9ALTE</name>
<feature type="domain" description="Rhodanese" evidence="3">
    <location>
        <begin position="52"/>
        <end position="141"/>
    </location>
</feature>
<organism evidence="4 5">
    <name type="scientific">Brumicola blandensis</name>
    <dbReference type="NCBI Taxonomy" id="3075611"/>
    <lineage>
        <taxon>Bacteria</taxon>
        <taxon>Pseudomonadati</taxon>
        <taxon>Pseudomonadota</taxon>
        <taxon>Gammaproteobacteria</taxon>
        <taxon>Alteromonadales</taxon>
        <taxon>Alteromonadaceae</taxon>
        <taxon>Brumicola</taxon>
    </lineage>
</organism>
<dbReference type="RefSeq" id="WP_311360244.1">
    <property type="nucleotide sequence ID" value="NZ_JAVRIE010000001.1"/>
</dbReference>
<dbReference type="FunFam" id="3.40.250.10:FF:000001">
    <property type="entry name" value="Sulfurtransferase"/>
    <property type="match status" value="1"/>
</dbReference>
<keyword evidence="2" id="KW-0677">Repeat</keyword>
<dbReference type="Proteomes" id="UP001249020">
    <property type="component" value="Unassembled WGS sequence"/>
</dbReference>
<comment type="caution">
    <text evidence="4">The sequence shown here is derived from an EMBL/GenBank/DDBJ whole genome shotgun (WGS) entry which is preliminary data.</text>
</comment>
<keyword evidence="1 4" id="KW-0808">Transferase</keyword>
<feature type="domain" description="Rhodanese" evidence="3">
    <location>
        <begin position="178"/>
        <end position="287"/>
    </location>
</feature>
<dbReference type="Gene3D" id="3.40.250.10">
    <property type="entry name" value="Rhodanese-like domain"/>
    <property type="match status" value="2"/>
</dbReference>
<dbReference type="SUPFAM" id="SSF52821">
    <property type="entry name" value="Rhodanese/Cell cycle control phosphatase"/>
    <property type="match status" value="2"/>
</dbReference>
<dbReference type="GO" id="GO:0004792">
    <property type="term" value="F:thiosulfate-cyanide sulfurtransferase activity"/>
    <property type="evidence" value="ECO:0007669"/>
    <property type="project" value="TreeGrafter"/>
</dbReference>
<dbReference type="EMBL" id="JAVRIE010000001">
    <property type="protein sequence ID" value="MDT0581443.1"/>
    <property type="molecule type" value="Genomic_DNA"/>
</dbReference>